<dbReference type="SUPFAM" id="SSF55021">
    <property type="entry name" value="ACT-like"/>
    <property type="match status" value="1"/>
</dbReference>
<evidence type="ECO:0000259" key="10">
    <source>
        <dbReference type="PROSITE" id="PS51176"/>
    </source>
</evidence>
<accession>A0ABU8HCY5</accession>
<evidence type="ECO:0000256" key="1">
    <source>
        <dbReference type="ARBA" id="ARBA00005067"/>
    </source>
</evidence>
<keyword evidence="13" id="KW-1185">Reference proteome</keyword>
<comment type="pathway">
    <text evidence="1">Amino-acid biosynthesis; L-tyrosine biosynthesis; (4-hydroxyphenyl)pyruvate from prephenate (NAD(+) route): step 1/1.</text>
</comment>
<dbReference type="Proteomes" id="UP001312865">
    <property type="component" value="Unassembled WGS sequence"/>
</dbReference>
<keyword evidence="8" id="KW-0028">Amino-acid biosynthesis</keyword>
<dbReference type="Pfam" id="PF20463">
    <property type="entry name" value="PDH_C"/>
    <property type="match status" value="1"/>
</dbReference>
<keyword evidence="5" id="KW-0827">Tyrosine biosynthesis</keyword>
<dbReference type="EMBL" id="JBBAXC010000006">
    <property type="protein sequence ID" value="MEI5907195.1"/>
    <property type="molecule type" value="Genomic_DNA"/>
</dbReference>
<evidence type="ECO:0000256" key="4">
    <source>
        <dbReference type="ARBA" id="ARBA00016891"/>
    </source>
</evidence>
<dbReference type="PANTHER" id="PTHR21363">
    <property type="entry name" value="PREPHENATE DEHYDROGENASE"/>
    <property type="match status" value="1"/>
</dbReference>
<dbReference type="Gene3D" id="3.40.50.720">
    <property type="entry name" value="NAD(P)-binding Rossmann-like Domain"/>
    <property type="match status" value="1"/>
</dbReference>
<dbReference type="InterPro" id="IPR046825">
    <property type="entry name" value="PDH_C"/>
</dbReference>
<dbReference type="Gene3D" id="1.10.3660.10">
    <property type="entry name" value="6-phosphogluconate dehydrogenase C-terminal like domain"/>
    <property type="match status" value="1"/>
</dbReference>
<dbReference type="GO" id="GO:0008977">
    <property type="term" value="F:prephenate dehydrogenase (NAD+) activity"/>
    <property type="evidence" value="ECO:0007669"/>
    <property type="project" value="UniProtKB-EC"/>
</dbReference>
<dbReference type="InterPro" id="IPR046826">
    <property type="entry name" value="PDH_N"/>
</dbReference>
<dbReference type="Pfam" id="PF02153">
    <property type="entry name" value="PDH_N"/>
    <property type="match status" value="1"/>
</dbReference>
<protein>
    <recommendedName>
        <fullName evidence="4">Prephenate dehydrogenase</fullName>
        <ecNumber evidence="3">1.3.1.12</ecNumber>
    </recommendedName>
</protein>
<dbReference type="Pfam" id="PF01842">
    <property type="entry name" value="ACT"/>
    <property type="match status" value="1"/>
</dbReference>
<dbReference type="InterPro" id="IPR050812">
    <property type="entry name" value="Preph/Arog_dehydrog"/>
</dbReference>
<proteinExistence type="inferred from homology"/>
<dbReference type="PANTHER" id="PTHR21363:SF0">
    <property type="entry name" value="PREPHENATE DEHYDROGENASE [NADP(+)]"/>
    <property type="match status" value="1"/>
</dbReference>
<keyword evidence="7" id="KW-0520">NAD</keyword>
<keyword evidence="8" id="KW-0057">Aromatic amino acid biosynthesis</keyword>
<dbReference type="SUPFAM" id="SSF51735">
    <property type="entry name" value="NAD(P)-binding Rossmann-fold domains"/>
    <property type="match status" value="1"/>
</dbReference>
<dbReference type="PROSITE" id="PS51176">
    <property type="entry name" value="PDH_ADH"/>
    <property type="match status" value="1"/>
</dbReference>
<dbReference type="InterPro" id="IPR008927">
    <property type="entry name" value="6-PGluconate_DH-like_C_sf"/>
</dbReference>
<feature type="domain" description="ACT" evidence="11">
    <location>
        <begin position="296"/>
        <end position="366"/>
    </location>
</feature>
<dbReference type="SUPFAM" id="SSF48179">
    <property type="entry name" value="6-phosphogluconate dehydrogenase C-terminal domain-like"/>
    <property type="match status" value="1"/>
</dbReference>
<evidence type="ECO:0000256" key="3">
    <source>
        <dbReference type="ARBA" id="ARBA00012068"/>
    </source>
</evidence>
<comment type="catalytic activity">
    <reaction evidence="9">
        <text>prephenate + NAD(+) = 3-(4-hydroxyphenyl)pyruvate + CO2 + NADH</text>
        <dbReference type="Rhea" id="RHEA:13869"/>
        <dbReference type="ChEBI" id="CHEBI:16526"/>
        <dbReference type="ChEBI" id="CHEBI:29934"/>
        <dbReference type="ChEBI" id="CHEBI:36242"/>
        <dbReference type="ChEBI" id="CHEBI:57540"/>
        <dbReference type="ChEBI" id="CHEBI:57945"/>
        <dbReference type="EC" id="1.3.1.12"/>
    </reaction>
</comment>
<evidence type="ECO:0000256" key="8">
    <source>
        <dbReference type="ARBA" id="ARBA00023141"/>
    </source>
</evidence>
<dbReference type="EC" id="1.3.1.12" evidence="3"/>
<dbReference type="InterPro" id="IPR002912">
    <property type="entry name" value="ACT_dom"/>
</dbReference>
<keyword evidence="6 12" id="KW-0560">Oxidoreductase</keyword>
<comment type="caution">
    <text evidence="12">The sequence shown here is derived from an EMBL/GenBank/DDBJ whole genome shotgun (WGS) entry which is preliminary data.</text>
</comment>
<dbReference type="RefSeq" id="WP_336586632.1">
    <property type="nucleotide sequence ID" value="NZ_JBBAXC010000006.1"/>
</dbReference>
<evidence type="ECO:0000256" key="7">
    <source>
        <dbReference type="ARBA" id="ARBA00023027"/>
    </source>
</evidence>
<dbReference type="PROSITE" id="PS51671">
    <property type="entry name" value="ACT"/>
    <property type="match status" value="1"/>
</dbReference>
<evidence type="ECO:0000256" key="5">
    <source>
        <dbReference type="ARBA" id="ARBA00022498"/>
    </source>
</evidence>
<dbReference type="CDD" id="cd04909">
    <property type="entry name" value="ACT_PDH-BS"/>
    <property type="match status" value="1"/>
</dbReference>
<evidence type="ECO:0000256" key="9">
    <source>
        <dbReference type="ARBA" id="ARBA00049260"/>
    </source>
</evidence>
<comment type="similarity">
    <text evidence="2">Belongs to the prephenate/arogenate dehydrogenase family.</text>
</comment>
<evidence type="ECO:0000256" key="2">
    <source>
        <dbReference type="ARBA" id="ARBA00007964"/>
    </source>
</evidence>
<dbReference type="InterPro" id="IPR045865">
    <property type="entry name" value="ACT-like_dom_sf"/>
</dbReference>
<sequence>MKETVFIIGLGLIGGSLGKNIKQTYPDCRIIGYDIKENDVNLAKALGIIDESTSSIEAGAIEADFIILSTPVFQTKKIIQSLSQLPLKRDVLITDTGSTKTEIMKASTALKEQGFTFIGGHPMAGSHKSGVTAAKTLLFENAFYILVEDEGNDVAIQKIKKWLKGTKANVIVTSAKEHDYVTGIISHFPHLIAAALVRQAANESIEYPLAKRFAAGGFRDITRIASSNPYMWSEITFENKHVLLMLLEKWQNDMNRLVDIIKNNENESVFDFFKSAKEFRDELPQASKGAIPSYYDLYVDIPDIPGVISEITGYLAEERISLTNIRIVEAREDIYGVLVISFQNEQDRKNAYNCIKKRTAYDLYLI</sequence>
<evidence type="ECO:0000313" key="13">
    <source>
        <dbReference type="Proteomes" id="UP001312865"/>
    </source>
</evidence>
<dbReference type="InterPro" id="IPR036291">
    <property type="entry name" value="NAD(P)-bd_dom_sf"/>
</dbReference>
<reference evidence="12 13" key="1">
    <citation type="journal article" date="2018" name="J. Microbiol.">
        <title>Bacillus spongiae sp. nov., isolated from sponge of Jeju Island.</title>
        <authorList>
            <person name="Lee G.E."/>
            <person name="Im W.T."/>
            <person name="Park J.S."/>
        </authorList>
    </citation>
    <scope>NUCLEOTIDE SEQUENCE [LARGE SCALE GENOMIC DNA]</scope>
    <source>
        <strain evidence="12 13">135PIL107-10</strain>
    </source>
</reference>
<feature type="domain" description="Prephenate/arogenate dehydrogenase" evidence="10">
    <location>
        <begin position="3"/>
        <end position="291"/>
    </location>
</feature>
<evidence type="ECO:0000313" key="12">
    <source>
        <dbReference type="EMBL" id="MEI5907195.1"/>
    </source>
</evidence>
<organism evidence="12 13">
    <name type="scientific">Bacillus spongiae</name>
    <dbReference type="NCBI Taxonomy" id="2683610"/>
    <lineage>
        <taxon>Bacteria</taxon>
        <taxon>Bacillati</taxon>
        <taxon>Bacillota</taxon>
        <taxon>Bacilli</taxon>
        <taxon>Bacillales</taxon>
        <taxon>Bacillaceae</taxon>
        <taxon>Bacillus</taxon>
    </lineage>
</organism>
<dbReference type="NCBIfam" id="NF005107">
    <property type="entry name" value="PRK06545.1-5"/>
    <property type="match status" value="1"/>
</dbReference>
<evidence type="ECO:0000259" key="11">
    <source>
        <dbReference type="PROSITE" id="PS51671"/>
    </source>
</evidence>
<dbReference type="InterPro" id="IPR003099">
    <property type="entry name" value="Prephen_DH"/>
</dbReference>
<gene>
    <name evidence="12" type="ORF">WAK64_09010</name>
</gene>
<name>A0ABU8HCY5_9BACI</name>
<evidence type="ECO:0000256" key="6">
    <source>
        <dbReference type="ARBA" id="ARBA00023002"/>
    </source>
</evidence>